<dbReference type="AlphaFoldDB" id="X5FKY5"/>
<dbReference type="InterPro" id="IPR006627">
    <property type="entry name" value="TDU_repeat"/>
</dbReference>
<reference evidence="3" key="1">
    <citation type="submission" date="2013-12" db="EMBL/GenBank/DDBJ databases">
        <title>Two different vgl4 genes are differentially expressed during Xenopus laevis development.</title>
        <authorList>
            <person name="Barrionuevo M.G."/>
            <person name="Tribulo C."/>
            <person name="Aybar M.J."/>
        </authorList>
    </citation>
    <scope>NUCLEOTIDE SEQUENCE</scope>
</reference>
<proteinExistence type="evidence at transcript level"/>
<dbReference type="GO" id="GO:0045892">
    <property type="term" value="P:negative regulation of DNA-templated transcription"/>
    <property type="evidence" value="ECO:0007669"/>
    <property type="project" value="TreeGrafter"/>
</dbReference>
<comment type="similarity">
    <text evidence="2">Belongs to the vestigial family.</text>
</comment>
<evidence type="ECO:0000256" key="2">
    <source>
        <dbReference type="ARBA" id="ARBA00025784"/>
    </source>
</evidence>
<accession>X5FKY5</accession>
<comment type="function">
    <text evidence="1">May act as a specific coactivator for the mammalian TEFs.</text>
</comment>
<dbReference type="InterPro" id="IPR028184">
    <property type="entry name" value="VGLL4"/>
</dbReference>
<sequence>MAVSSLQYTMGISSGFKVYILEGQHSSRDTERLRPLNNHGIPVYPIKRKLSPDPTRITKRMCPVSPPNRVKVTLPPMNLRAQAGAPPLKNSSPHLTLEQVLRRLMPAKSHLERPEPASSPEEQPLALVKRVVKPSEQAQLSPALLQQMRPSVITCISRQKPVVSLPTEAANPSRACVTKGLSKTPLSDVEEHFQRSLAHKCPVVPRPTPTSQSSSNISVEDHFSKALGSKWLLIRAAADSPSSPDGRSKSLF</sequence>
<dbReference type="Pfam" id="PF15245">
    <property type="entry name" value="VGLL4"/>
    <property type="match status" value="1"/>
</dbReference>
<dbReference type="PANTHER" id="PTHR17604">
    <property type="entry name" value="TRANSCRIPTION COFACTOR VESTIGIAL-LIKE PROTEIN 4"/>
    <property type="match status" value="1"/>
</dbReference>
<gene>
    <name evidence="3" type="primary">vgll4l</name>
</gene>
<dbReference type="GO" id="GO:0001223">
    <property type="term" value="F:transcription coactivator binding"/>
    <property type="evidence" value="ECO:0007669"/>
    <property type="project" value="TreeGrafter"/>
</dbReference>
<dbReference type="PANTHER" id="PTHR17604:SF4">
    <property type="entry name" value="VESTIGIAL-LIKE 4 LIKE"/>
    <property type="match status" value="1"/>
</dbReference>
<evidence type="ECO:0000313" key="3">
    <source>
        <dbReference type="EMBL" id="AHW80390.1"/>
    </source>
</evidence>
<evidence type="ECO:0000256" key="1">
    <source>
        <dbReference type="ARBA" id="ARBA00002229"/>
    </source>
</evidence>
<organism evidence="3">
    <name type="scientific">Xenopus laevis</name>
    <name type="common">African clawed frog</name>
    <dbReference type="NCBI Taxonomy" id="8355"/>
    <lineage>
        <taxon>Eukaryota</taxon>
        <taxon>Metazoa</taxon>
        <taxon>Chordata</taxon>
        <taxon>Craniata</taxon>
        <taxon>Vertebrata</taxon>
        <taxon>Euteleostomi</taxon>
        <taxon>Amphibia</taxon>
        <taxon>Batrachia</taxon>
        <taxon>Anura</taxon>
        <taxon>Pipoidea</taxon>
        <taxon>Pipidae</taxon>
        <taxon>Xenopodinae</taxon>
        <taxon>Xenopus</taxon>
        <taxon>Xenopus</taxon>
    </lineage>
</organism>
<dbReference type="SMART" id="SM00711">
    <property type="entry name" value="TDU"/>
    <property type="match status" value="2"/>
</dbReference>
<name>X5FKY5_XENLA</name>
<dbReference type="EMBL" id="KF963131">
    <property type="protein sequence ID" value="AHW80390.1"/>
    <property type="molecule type" value="mRNA"/>
</dbReference>
<protein>
    <submittedName>
        <fullName evidence="3">Vestigial-like 4-like protein</fullName>
    </submittedName>
</protein>